<keyword evidence="3" id="KW-1185">Reference proteome</keyword>
<comment type="caution">
    <text evidence="2">The sequence shown here is derived from an EMBL/GenBank/DDBJ whole genome shotgun (WGS) entry which is preliminary data.</text>
</comment>
<name>A0A919GLT2_9ACTN</name>
<organism evidence="2 3">
    <name type="scientific">Streptomyces sulfonofaciens</name>
    <dbReference type="NCBI Taxonomy" id="68272"/>
    <lineage>
        <taxon>Bacteria</taxon>
        <taxon>Bacillati</taxon>
        <taxon>Actinomycetota</taxon>
        <taxon>Actinomycetes</taxon>
        <taxon>Kitasatosporales</taxon>
        <taxon>Streptomycetaceae</taxon>
        <taxon>Streptomyces</taxon>
    </lineage>
</organism>
<evidence type="ECO:0000313" key="3">
    <source>
        <dbReference type="Proteomes" id="UP000603708"/>
    </source>
</evidence>
<evidence type="ECO:0000256" key="1">
    <source>
        <dbReference type="SAM" id="MobiDB-lite"/>
    </source>
</evidence>
<reference evidence="2" key="1">
    <citation type="journal article" date="2014" name="Int. J. Syst. Evol. Microbiol.">
        <title>Complete genome sequence of Corynebacterium casei LMG S-19264T (=DSM 44701T), isolated from a smear-ripened cheese.</title>
        <authorList>
            <consortium name="US DOE Joint Genome Institute (JGI-PGF)"/>
            <person name="Walter F."/>
            <person name="Albersmeier A."/>
            <person name="Kalinowski J."/>
            <person name="Ruckert C."/>
        </authorList>
    </citation>
    <scope>NUCLEOTIDE SEQUENCE</scope>
    <source>
        <strain evidence="2">JCM 5069</strain>
    </source>
</reference>
<dbReference type="AlphaFoldDB" id="A0A919GLT2"/>
<accession>A0A919GLT2</accession>
<reference evidence="2" key="2">
    <citation type="submission" date="2020-09" db="EMBL/GenBank/DDBJ databases">
        <authorList>
            <person name="Sun Q."/>
            <person name="Ohkuma M."/>
        </authorList>
    </citation>
    <scope>NUCLEOTIDE SEQUENCE</scope>
    <source>
        <strain evidence="2">JCM 5069</strain>
    </source>
</reference>
<proteinExistence type="predicted"/>
<protein>
    <submittedName>
        <fullName evidence="2">Uncharacterized protein</fullName>
    </submittedName>
</protein>
<dbReference type="EMBL" id="BNCD01000024">
    <property type="protein sequence ID" value="GHH86897.1"/>
    <property type="molecule type" value="Genomic_DNA"/>
</dbReference>
<dbReference type="Proteomes" id="UP000603708">
    <property type="component" value="Unassembled WGS sequence"/>
</dbReference>
<gene>
    <name evidence="2" type="ORF">GCM10018793_60610</name>
</gene>
<evidence type="ECO:0000313" key="2">
    <source>
        <dbReference type="EMBL" id="GHH86897.1"/>
    </source>
</evidence>
<sequence>MTARAAVAAGRWVPADTGGVGGRSGRPDLLQYLGDAHHAEDDLRAAHDALHHALGILTELVHPHADRLRAELAVRSTPRQPNSGAEVLAPRRP</sequence>
<feature type="region of interest" description="Disordered" evidence="1">
    <location>
        <begin position="74"/>
        <end position="93"/>
    </location>
</feature>